<reference evidence="1" key="1">
    <citation type="submission" date="2023-03" db="UniProtKB">
        <authorList>
            <consortium name="EnsemblPlants"/>
        </authorList>
    </citation>
    <scope>IDENTIFICATION</scope>
</reference>
<evidence type="ECO:0000313" key="1">
    <source>
        <dbReference type="EnsemblPlants" id="MELO3C028621.2.1"/>
    </source>
</evidence>
<accession>A0A9I9E4H5</accession>
<name>A0A9I9E4H5_CUCME</name>
<proteinExistence type="predicted"/>
<dbReference type="AlphaFoldDB" id="A0A9I9E4H5"/>
<protein>
    <submittedName>
        <fullName evidence="1">Uncharacterized protein</fullName>
    </submittedName>
</protein>
<sequence length="56" mass="6239">WTSSSFPCIPFVVKDIEPVDLVLSSPCEAAEKQCRPQEVGSELERVALSKRKDMDS</sequence>
<organism evidence="1">
    <name type="scientific">Cucumis melo</name>
    <name type="common">Muskmelon</name>
    <dbReference type="NCBI Taxonomy" id="3656"/>
    <lineage>
        <taxon>Eukaryota</taxon>
        <taxon>Viridiplantae</taxon>
        <taxon>Streptophyta</taxon>
        <taxon>Embryophyta</taxon>
        <taxon>Tracheophyta</taxon>
        <taxon>Spermatophyta</taxon>
        <taxon>Magnoliopsida</taxon>
        <taxon>eudicotyledons</taxon>
        <taxon>Gunneridae</taxon>
        <taxon>Pentapetalae</taxon>
        <taxon>rosids</taxon>
        <taxon>fabids</taxon>
        <taxon>Cucurbitales</taxon>
        <taxon>Cucurbitaceae</taxon>
        <taxon>Benincaseae</taxon>
        <taxon>Cucumis</taxon>
    </lineage>
</organism>
<dbReference type="EnsemblPlants" id="MELO3C028621.2.1">
    <property type="protein sequence ID" value="MELO3C028621.2.1"/>
    <property type="gene ID" value="MELO3C028621.2"/>
</dbReference>
<dbReference type="Gramene" id="MELO3C028621.2.1">
    <property type="protein sequence ID" value="MELO3C028621.2.1"/>
    <property type="gene ID" value="MELO3C028621.2"/>
</dbReference>